<reference evidence="1 2" key="1">
    <citation type="submission" date="2017-04" db="EMBL/GenBank/DDBJ databases">
        <title>Novel microbial lineages endemic to geothermal iron-oxide mats fill important gaps in the evolutionary history of Archaea.</title>
        <authorList>
            <person name="Jay Z.J."/>
            <person name="Beam J.P."/>
            <person name="Dlakic M."/>
            <person name="Rusch D.B."/>
            <person name="Kozubal M.A."/>
            <person name="Inskeep W.P."/>
        </authorList>
    </citation>
    <scope>NUCLEOTIDE SEQUENCE [LARGE SCALE GENOMIC DNA]</scope>
    <source>
        <strain evidence="1">ECH_B_2</strain>
    </source>
</reference>
<evidence type="ECO:0000313" key="2">
    <source>
        <dbReference type="Proteomes" id="UP000241284"/>
    </source>
</evidence>
<evidence type="ECO:0000313" key="1">
    <source>
        <dbReference type="EMBL" id="PSN93000.1"/>
    </source>
</evidence>
<accession>A0A2R6B305</accession>
<comment type="caution">
    <text evidence="1">The sequence shown here is derived from an EMBL/GenBank/DDBJ whole genome shotgun (WGS) entry which is preliminary data.</text>
</comment>
<sequence length="67" mass="7022">MDTGFRGLKAVALSLGTCRRLGLGMKGTTVIRSANGFQDTLIADDVAVEVMGRGVLSNVIVVELEQA</sequence>
<name>A0A2R6B305_9ARCH</name>
<dbReference type="AlphaFoldDB" id="A0A2R6B305"/>
<proteinExistence type="predicted"/>
<organism evidence="1 2">
    <name type="scientific">Candidatus Marsarchaeota G2 archaeon ECH_B_2</name>
    <dbReference type="NCBI Taxonomy" id="1978160"/>
    <lineage>
        <taxon>Archaea</taxon>
        <taxon>Candidatus Marsarchaeota</taxon>
        <taxon>Candidatus Marsarchaeota group 2</taxon>
    </lineage>
</organism>
<protein>
    <submittedName>
        <fullName evidence="1">Uncharacterized protein</fullName>
    </submittedName>
</protein>
<gene>
    <name evidence="1" type="ORF">B9Q06_12930</name>
</gene>
<dbReference type="EMBL" id="NEXH01000069">
    <property type="protein sequence ID" value="PSN93000.1"/>
    <property type="molecule type" value="Genomic_DNA"/>
</dbReference>
<dbReference type="Proteomes" id="UP000241284">
    <property type="component" value="Unassembled WGS sequence"/>
</dbReference>